<reference evidence="1" key="1">
    <citation type="submission" date="2024-05" db="EMBL/GenBank/DDBJ databases">
        <authorList>
            <person name="Kim S."/>
            <person name="Heo J."/>
            <person name="Choi H."/>
            <person name="Choi Y."/>
            <person name="Kwon S.-W."/>
            <person name="Kim Y."/>
        </authorList>
    </citation>
    <scope>NUCLEOTIDE SEQUENCE</scope>
    <source>
        <strain evidence="1">KACC 23698</strain>
    </source>
</reference>
<dbReference type="RefSeq" id="WP_406854199.1">
    <property type="nucleotide sequence ID" value="NZ_CP157484.1"/>
</dbReference>
<dbReference type="EMBL" id="CP157484">
    <property type="protein sequence ID" value="XBO37379.1"/>
    <property type="molecule type" value="Genomic_DNA"/>
</dbReference>
<sequence>MDDHWSETRFGALPRLKDLDPALVGLMAGRVHLVHVQPGGAYRFLHYARATTNPDGLNMSGRTTAEYADKAFGAMVDEHYGEAVRLGRPVCRKIAAIWRGQPYEYVRLTMPYSADGGPTVVFLVVASHRLTVPGELDRDDGPPDENESQRLAATIASTARASQLTSDPEMLAALDAIEVAAEIRLVEARKPPAAAQDS</sequence>
<evidence type="ECO:0008006" key="2">
    <source>
        <dbReference type="Google" id="ProtNLM"/>
    </source>
</evidence>
<proteinExistence type="predicted"/>
<accession>A0AAU7JBB2</accession>
<organism evidence="1">
    <name type="scientific">Alsobacter sp. KACC 23698</name>
    <dbReference type="NCBI Taxonomy" id="3149229"/>
    <lineage>
        <taxon>Bacteria</taxon>
        <taxon>Pseudomonadati</taxon>
        <taxon>Pseudomonadota</taxon>
        <taxon>Alphaproteobacteria</taxon>
        <taxon>Hyphomicrobiales</taxon>
        <taxon>Alsobacteraceae</taxon>
        <taxon>Alsobacter</taxon>
    </lineage>
</organism>
<name>A0AAU7JBB2_9HYPH</name>
<dbReference type="AlphaFoldDB" id="A0AAU7JBB2"/>
<gene>
    <name evidence="1" type="ORF">ABEG18_16785</name>
</gene>
<evidence type="ECO:0000313" key="1">
    <source>
        <dbReference type="EMBL" id="XBO37379.1"/>
    </source>
</evidence>
<protein>
    <recommendedName>
        <fullName evidence="2">PAS domain-containing protein</fullName>
    </recommendedName>
</protein>